<dbReference type="InterPro" id="IPR029017">
    <property type="entry name" value="Enolase-like_N"/>
</dbReference>
<evidence type="ECO:0000313" key="2">
    <source>
        <dbReference type="Proteomes" id="UP000020825"/>
    </source>
</evidence>
<dbReference type="Proteomes" id="UP000020825">
    <property type="component" value="Unassembled WGS sequence"/>
</dbReference>
<name>X8CC11_MYCIT</name>
<proteinExistence type="predicted"/>
<organism evidence="1 2">
    <name type="scientific">Mycobacterium intracellulare 1956</name>
    <dbReference type="NCBI Taxonomy" id="1299331"/>
    <lineage>
        <taxon>Bacteria</taxon>
        <taxon>Bacillati</taxon>
        <taxon>Actinomycetota</taxon>
        <taxon>Actinomycetes</taxon>
        <taxon>Mycobacteriales</taxon>
        <taxon>Mycobacteriaceae</taxon>
        <taxon>Mycobacterium</taxon>
        <taxon>Mycobacterium avium complex (MAC)</taxon>
    </lineage>
</organism>
<dbReference type="Gene3D" id="3.30.390.10">
    <property type="entry name" value="Enolase-like, N-terminal domain"/>
    <property type="match status" value="1"/>
</dbReference>
<dbReference type="PATRIC" id="fig|1299331.3.peg.4841"/>
<sequence>MMRIAAIVERAVGLEGGRRGGPANAVVNFSGHTVSLVAVITDVIRAGGPWRVWRSTRSGGLRRAGSCATG</sequence>
<reference evidence="1 2" key="1">
    <citation type="submission" date="2013-12" db="EMBL/GenBank/DDBJ databases">
        <authorList>
            <person name="Zelazny A."/>
            <person name="Olivier K."/>
            <person name="Holland S."/>
            <person name="Lenaerts A."/>
            <person name="Ordway D."/>
            <person name="DeGroote M.A."/>
            <person name="Parker T."/>
            <person name="Sizemore C."/>
            <person name="Tallon L.J."/>
            <person name="Sadzewicz L.K."/>
            <person name="Sengamalay N."/>
            <person name="Fraser C.M."/>
            <person name="Hine E."/>
            <person name="Shefchek K.A."/>
            <person name="Das S.P."/>
            <person name="Tettelin H."/>
        </authorList>
    </citation>
    <scope>NUCLEOTIDE SEQUENCE [LARGE SCALE GENOMIC DNA]</scope>
    <source>
        <strain evidence="1 2">1956</strain>
    </source>
</reference>
<accession>X8CC11</accession>
<dbReference type="AlphaFoldDB" id="X8CC11"/>
<protein>
    <submittedName>
        <fullName evidence="1">Mandelate racemase/muconate lactonizing enzyme domain protein</fullName>
    </submittedName>
</protein>
<evidence type="ECO:0000313" key="1">
    <source>
        <dbReference type="EMBL" id="EUA53316.1"/>
    </source>
</evidence>
<dbReference type="EMBL" id="JAOG01000003">
    <property type="protein sequence ID" value="EUA53316.1"/>
    <property type="molecule type" value="Genomic_DNA"/>
</dbReference>
<gene>
    <name evidence="1" type="ORF">I550_4952</name>
</gene>
<comment type="caution">
    <text evidence="1">The sequence shown here is derived from an EMBL/GenBank/DDBJ whole genome shotgun (WGS) entry which is preliminary data.</text>
</comment>